<name>A0A9W8IH93_9FUNG</name>
<reference evidence="2" key="1">
    <citation type="submission" date="2022-07" db="EMBL/GenBank/DDBJ databases">
        <title>Phylogenomic reconstructions and comparative analyses of Kickxellomycotina fungi.</title>
        <authorList>
            <person name="Reynolds N.K."/>
            <person name="Stajich J.E."/>
            <person name="Barry K."/>
            <person name="Grigoriev I.V."/>
            <person name="Crous P."/>
            <person name="Smith M.E."/>
        </authorList>
    </citation>
    <scope>NUCLEOTIDE SEQUENCE</scope>
    <source>
        <strain evidence="2">RSA 476</strain>
    </source>
</reference>
<keyword evidence="3" id="KW-1185">Reference proteome</keyword>
<comment type="caution">
    <text evidence="2">The sequence shown here is derived from an EMBL/GenBank/DDBJ whole genome shotgun (WGS) entry which is preliminary data.</text>
</comment>
<feature type="region of interest" description="Disordered" evidence="1">
    <location>
        <begin position="1"/>
        <end position="117"/>
    </location>
</feature>
<feature type="compositionally biased region" description="Basic residues" evidence="1">
    <location>
        <begin position="15"/>
        <end position="25"/>
    </location>
</feature>
<feature type="region of interest" description="Disordered" evidence="1">
    <location>
        <begin position="572"/>
        <end position="596"/>
    </location>
</feature>
<feature type="region of interest" description="Disordered" evidence="1">
    <location>
        <begin position="417"/>
        <end position="501"/>
    </location>
</feature>
<feature type="compositionally biased region" description="Polar residues" evidence="1">
    <location>
        <begin position="57"/>
        <end position="70"/>
    </location>
</feature>
<feature type="compositionally biased region" description="Basic and acidic residues" evidence="1">
    <location>
        <begin position="71"/>
        <end position="80"/>
    </location>
</feature>
<gene>
    <name evidence="2" type="ORF">GGH94_003722</name>
</gene>
<feature type="compositionally biased region" description="Low complexity" evidence="1">
    <location>
        <begin position="440"/>
        <end position="459"/>
    </location>
</feature>
<accession>A0A9W8IH93</accession>
<feature type="compositionally biased region" description="Low complexity" evidence="1">
    <location>
        <begin position="574"/>
        <end position="589"/>
    </location>
</feature>
<proteinExistence type="predicted"/>
<evidence type="ECO:0000256" key="1">
    <source>
        <dbReference type="SAM" id="MobiDB-lite"/>
    </source>
</evidence>
<feature type="compositionally biased region" description="Basic and acidic residues" evidence="1">
    <location>
        <begin position="100"/>
        <end position="117"/>
    </location>
</feature>
<feature type="compositionally biased region" description="Low complexity" evidence="1">
    <location>
        <begin position="417"/>
        <end position="426"/>
    </location>
</feature>
<sequence length="788" mass="85602">MSPDRGAVNNDPKKRALHNTLRRKQRSDVPLVTPTQVQQPGDPVRRGNTLVRRRRSNPATASNPVTVATTRKTEVPRETRVSAVKQPHKPQPVKARRHSHNQEHHEPAPTDTRDTSDVWIRRTIKDRLSLSSVNPRLLLSGIKPPHLLQVLTGHVKPKEEPRPPPPPPPPAQSKRPHRHRHHEHRHRHRSTGEAHKRPVPPIPMPTPAVANADAGAEVREHRHRHRTTGGAQKRPVPPIPVRKSIVADAGASARVHEQQEPLLSATPLLEPIAYSMPTPTHIIIPSEIMQQTSQDADLQLCEVSPVELPQQGTNPVHDGQASLVATRAVPLVYADRKHRLSTASGDDDSHIVRVYKVLGRVNSTLDSGTNVAQSPMLVTVSRNGSITSEVSLMPRRSEENGSSIFQSVAASVLPSLRSPPISSLISKQRTNDGSRTRSPGQQTASTGGTTSQGEESYTTARLYTGTVSPKDFMAKSQPDSGAMADKSMGADNTRTRRDSDVSDIAMRNHLVIGDDHANLERSRPSSIHSGYELPATANRTFSEWLRTQTGADKITSENQVPDTSATIAQTVARSPSAGPAAHSSSDSSPHVPDQFPQSYQRHYYPQVTRASYTAPNEELQALNLLQARVSDLETRFTCMEALLASVEDELSELAVTPRTLSRLRRAVSATRLPAGMRPVVGAVTLAPSVAGLQSQTDLASSPVLSTACGRSDDASSEVDREDTVVAVQTTAAALAELVGKSRREFDEATNSALSSISALVNGMQTMRRLDKNLADTADAELFTSSTSD</sequence>
<evidence type="ECO:0000313" key="2">
    <source>
        <dbReference type="EMBL" id="KAJ2863279.1"/>
    </source>
</evidence>
<feature type="region of interest" description="Disordered" evidence="1">
    <location>
        <begin position="155"/>
        <end position="238"/>
    </location>
</feature>
<evidence type="ECO:0000313" key="3">
    <source>
        <dbReference type="Proteomes" id="UP001140074"/>
    </source>
</evidence>
<organism evidence="2 3">
    <name type="scientific">Coemansia aciculifera</name>
    <dbReference type="NCBI Taxonomy" id="417176"/>
    <lineage>
        <taxon>Eukaryota</taxon>
        <taxon>Fungi</taxon>
        <taxon>Fungi incertae sedis</taxon>
        <taxon>Zoopagomycota</taxon>
        <taxon>Kickxellomycotina</taxon>
        <taxon>Kickxellomycetes</taxon>
        <taxon>Kickxellales</taxon>
        <taxon>Kickxellaceae</taxon>
        <taxon>Coemansia</taxon>
    </lineage>
</organism>
<dbReference type="EMBL" id="JANBUY010000129">
    <property type="protein sequence ID" value="KAJ2863279.1"/>
    <property type="molecule type" value="Genomic_DNA"/>
</dbReference>
<protein>
    <submittedName>
        <fullName evidence="2">Uncharacterized protein</fullName>
    </submittedName>
</protein>
<dbReference type="Proteomes" id="UP001140074">
    <property type="component" value="Unassembled WGS sequence"/>
</dbReference>
<feature type="compositionally biased region" description="Basic residues" evidence="1">
    <location>
        <begin position="174"/>
        <end position="189"/>
    </location>
</feature>
<dbReference type="AlphaFoldDB" id="A0A9W8IH93"/>